<gene>
    <name evidence="1" type="ordered locus">Deipe_0473</name>
</gene>
<evidence type="ECO:0000313" key="2">
    <source>
        <dbReference type="Proteomes" id="UP000010467"/>
    </source>
</evidence>
<dbReference type="STRING" id="937777.Deipe_0473"/>
<reference evidence="2" key="1">
    <citation type="submission" date="2012-03" db="EMBL/GenBank/DDBJ databases">
        <title>Complete sequence of chromosome of Deinococcus peraridilitoris DSM 19664.</title>
        <authorList>
            <person name="Lucas S."/>
            <person name="Copeland A."/>
            <person name="Lapidus A."/>
            <person name="Glavina del Rio T."/>
            <person name="Dalin E."/>
            <person name="Tice H."/>
            <person name="Bruce D."/>
            <person name="Goodwin L."/>
            <person name="Pitluck S."/>
            <person name="Peters L."/>
            <person name="Mikhailova N."/>
            <person name="Lu M."/>
            <person name="Kyrpides N."/>
            <person name="Mavromatis K."/>
            <person name="Ivanova N."/>
            <person name="Brettin T."/>
            <person name="Detter J.C."/>
            <person name="Han C."/>
            <person name="Larimer F."/>
            <person name="Land M."/>
            <person name="Hauser L."/>
            <person name="Markowitz V."/>
            <person name="Cheng J.-F."/>
            <person name="Hugenholtz P."/>
            <person name="Woyke T."/>
            <person name="Wu D."/>
            <person name="Pukall R."/>
            <person name="Steenblock K."/>
            <person name="Brambilla E."/>
            <person name="Klenk H.-P."/>
            <person name="Eisen J.A."/>
        </authorList>
    </citation>
    <scope>NUCLEOTIDE SEQUENCE [LARGE SCALE GENOMIC DNA]</scope>
    <source>
        <strain evidence="2">DSM 19664 / LMG 22246 / CIP 109416 / KR-200</strain>
    </source>
</reference>
<dbReference type="KEGG" id="dpd:Deipe_0473"/>
<dbReference type="Proteomes" id="UP000010467">
    <property type="component" value="Chromosome"/>
</dbReference>
<evidence type="ECO:0000313" key="1">
    <source>
        <dbReference type="EMBL" id="AFZ66069.1"/>
    </source>
</evidence>
<dbReference type="AlphaFoldDB" id="K9ZXZ7"/>
<keyword evidence="2" id="KW-1185">Reference proteome</keyword>
<name>K9ZXZ7_DEIPD</name>
<dbReference type="HOGENOM" id="CLU_2232167_0_0_0"/>
<dbReference type="RefSeq" id="WP_015234379.1">
    <property type="nucleotide sequence ID" value="NC_019793.1"/>
</dbReference>
<protein>
    <submittedName>
        <fullName evidence="1">Uncharacterized protein</fullName>
    </submittedName>
</protein>
<organism evidence="1 2">
    <name type="scientific">Deinococcus peraridilitoris (strain DSM 19664 / LMG 22246 / CIP 109416 / KR-200)</name>
    <dbReference type="NCBI Taxonomy" id="937777"/>
    <lineage>
        <taxon>Bacteria</taxon>
        <taxon>Thermotogati</taxon>
        <taxon>Deinococcota</taxon>
        <taxon>Deinococci</taxon>
        <taxon>Deinococcales</taxon>
        <taxon>Deinococcaceae</taxon>
        <taxon>Deinococcus</taxon>
    </lineage>
</organism>
<proteinExistence type="predicted"/>
<accession>K9ZXZ7</accession>
<dbReference type="EMBL" id="CP003382">
    <property type="protein sequence ID" value="AFZ66069.1"/>
    <property type="molecule type" value="Genomic_DNA"/>
</dbReference>
<sequence length="105" mass="12045">MFSAFRKTERHVSVQELQVTRDAVSQEEVETYVTTDSFKARVQPLSIETAEKAGLTGTVGRWVVFHPPGRIIPMGARLRWDGEDFRTLKFEPWPTFPLVIVEELP</sequence>
<dbReference type="PATRIC" id="fig|937777.3.peg.479"/>